<accession>A0AAE0GXI5</accession>
<name>A0AAE0GXI5_9CHLO</name>
<proteinExistence type="predicted"/>
<organism evidence="2 3">
    <name type="scientific">Cymbomonas tetramitiformis</name>
    <dbReference type="NCBI Taxonomy" id="36881"/>
    <lineage>
        <taxon>Eukaryota</taxon>
        <taxon>Viridiplantae</taxon>
        <taxon>Chlorophyta</taxon>
        <taxon>Pyramimonadophyceae</taxon>
        <taxon>Pyramimonadales</taxon>
        <taxon>Pyramimonadaceae</taxon>
        <taxon>Cymbomonas</taxon>
    </lineage>
</organism>
<comment type="caution">
    <text evidence="2">The sequence shown here is derived from an EMBL/GenBank/DDBJ whole genome shotgun (WGS) entry which is preliminary data.</text>
</comment>
<evidence type="ECO:0000313" key="3">
    <source>
        <dbReference type="Proteomes" id="UP001190700"/>
    </source>
</evidence>
<dbReference type="AlphaFoldDB" id="A0AAE0GXI5"/>
<protein>
    <submittedName>
        <fullName evidence="2">Uncharacterized protein</fullName>
    </submittedName>
</protein>
<sequence length="214" mass="24442">MSLIAFDQVSTYHPLNLKFVKIKDMYMHESVQSLATRLMSNRVILAYISKEYPCFKGKSDKFVVSCLIAEYLLFMRLLKAQKDCLQDLSPLPSPPLILNAIWTEHCWDFEGYPEFCCSCIGFFISNAVVPYFSSSLRLQCIFKAITLYNLLTPGGAAIVIKHYVDNGIWWPDLIPPYGTLEMPTPLLLEEEENQSKKRDHDQSVGEEKAVPAMD</sequence>
<gene>
    <name evidence="2" type="ORF">CYMTET_6429</name>
</gene>
<evidence type="ECO:0000313" key="2">
    <source>
        <dbReference type="EMBL" id="KAK3285968.1"/>
    </source>
</evidence>
<evidence type="ECO:0000256" key="1">
    <source>
        <dbReference type="SAM" id="MobiDB-lite"/>
    </source>
</evidence>
<reference evidence="2 3" key="1">
    <citation type="journal article" date="2015" name="Genome Biol. Evol.">
        <title>Comparative Genomics of a Bacterivorous Green Alga Reveals Evolutionary Causalities and Consequences of Phago-Mixotrophic Mode of Nutrition.</title>
        <authorList>
            <person name="Burns J.A."/>
            <person name="Paasch A."/>
            <person name="Narechania A."/>
            <person name="Kim E."/>
        </authorList>
    </citation>
    <scope>NUCLEOTIDE SEQUENCE [LARGE SCALE GENOMIC DNA]</scope>
    <source>
        <strain evidence="2 3">PLY_AMNH</strain>
    </source>
</reference>
<feature type="region of interest" description="Disordered" evidence="1">
    <location>
        <begin position="188"/>
        <end position="214"/>
    </location>
</feature>
<keyword evidence="3" id="KW-1185">Reference proteome</keyword>
<feature type="compositionally biased region" description="Basic and acidic residues" evidence="1">
    <location>
        <begin position="193"/>
        <end position="214"/>
    </location>
</feature>
<dbReference type="Proteomes" id="UP001190700">
    <property type="component" value="Unassembled WGS sequence"/>
</dbReference>
<dbReference type="EMBL" id="LGRX02001537">
    <property type="protein sequence ID" value="KAK3285968.1"/>
    <property type="molecule type" value="Genomic_DNA"/>
</dbReference>